<proteinExistence type="predicted"/>
<dbReference type="Proteomes" id="UP000799291">
    <property type="component" value="Unassembled WGS sequence"/>
</dbReference>
<sequence length="165" mass="18351">MTRSPHSNTQQGESGEEGSVIRIANDADDDLPECLGVHRSPHYLQPAHYPRWQSDLPNLPIHPKGPSKPSTSQQRGSRQSSVSHLHIPTRSRRRAHSQMHAPSLFLAGQVIPHRHATSPATPPKPKLCQAMPSIHTSVTAREKFAQRKQKTPDSCQTSSKIRTYP</sequence>
<gene>
    <name evidence="2" type="ORF">K458DRAFT_75781</name>
</gene>
<feature type="compositionally biased region" description="Polar residues" evidence="1">
    <location>
        <begin position="1"/>
        <end position="13"/>
    </location>
</feature>
<dbReference type="AlphaFoldDB" id="A0A6G1IVJ1"/>
<keyword evidence="3" id="KW-1185">Reference proteome</keyword>
<feature type="compositionally biased region" description="Low complexity" evidence="1">
    <location>
        <begin position="70"/>
        <end position="83"/>
    </location>
</feature>
<evidence type="ECO:0000313" key="2">
    <source>
        <dbReference type="EMBL" id="KAF2681961.1"/>
    </source>
</evidence>
<evidence type="ECO:0000313" key="3">
    <source>
        <dbReference type="Proteomes" id="UP000799291"/>
    </source>
</evidence>
<name>A0A6G1IVJ1_9PLEO</name>
<accession>A0A6G1IVJ1</accession>
<reference evidence="2" key="1">
    <citation type="journal article" date="2020" name="Stud. Mycol.">
        <title>101 Dothideomycetes genomes: a test case for predicting lifestyles and emergence of pathogens.</title>
        <authorList>
            <person name="Haridas S."/>
            <person name="Albert R."/>
            <person name="Binder M."/>
            <person name="Bloem J."/>
            <person name="Labutti K."/>
            <person name="Salamov A."/>
            <person name="Andreopoulos B."/>
            <person name="Baker S."/>
            <person name="Barry K."/>
            <person name="Bills G."/>
            <person name="Bluhm B."/>
            <person name="Cannon C."/>
            <person name="Castanera R."/>
            <person name="Culley D."/>
            <person name="Daum C."/>
            <person name="Ezra D."/>
            <person name="Gonzalez J."/>
            <person name="Henrissat B."/>
            <person name="Kuo A."/>
            <person name="Liang C."/>
            <person name="Lipzen A."/>
            <person name="Lutzoni F."/>
            <person name="Magnuson J."/>
            <person name="Mondo S."/>
            <person name="Nolan M."/>
            <person name="Ohm R."/>
            <person name="Pangilinan J."/>
            <person name="Park H.-J."/>
            <person name="Ramirez L."/>
            <person name="Alfaro M."/>
            <person name="Sun H."/>
            <person name="Tritt A."/>
            <person name="Yoshinaga Y."/>
            <person name="Zwiers L.-H."/>
            <person name="Turgeon B."/>
            <person name="Goodwin S."/>
            <person name="Spatafora J."/>
            <person name="Crous P."/>
            <person name="Grigoriev I."/>
        </authorList>
    </citation>
    <scope>NUCLEOTIDE SEQUENCE</scope>
    <source>
        <strain evidence="2">CBS 122367</strain>
    </source>
</reference>
<protein>
    <submittedName>
        <fullName evidence="2">Uncharacterized protein</fullName>
    </submittedName>
</protein>
<organism evidence="2 3">
    <name type="scientific">Lentithecium fluviatile CBS 122367</name>
    <dbReference type="NCBI Taxonomy" id="1168545"/>
    <lineage>
        <taxon>Eukaryota</taxon>
        <taxon>Fungi</taxon>
        <taxon>Dikarya</taxon>
        <taxon>Ascomycota</taxon>
        <taxon>Pezizomycotina</taxon>
        <taxon>Dothideomycetes</taxon>
        <taxon>Pleosporomycetidae</taxon>
        <taxon>Pleosporales</taxon>
        <taxon>Massarineae</taxon>
        <taxon>Lentitheciaceae</taxon>
        <taxon>Lentithecium</taxon>
    </lineage>
</organism>
<feature type="compositionally biased region" description="Polar residues" evidence="1">
    <location>
        <begin position="152"/>
        <end position="165"/>
    </location>
</feature>
<feature type="compositionally biased region" description="Basic residues" evidence="1">
    <location>
        <begin position="87"/>
        <end position="97"/>
    </location>
</feature>
<feature type="region of interest" description="Disordered" evidence="1">
    <location>
        <begin position="141"/>
        <end position="165"/>
    </location>
</feature>
<evidence type="ECO:0000256" key="1">
    <source>
        <dbReference type="SAM" id="MobiDB-lite"/>
    </source>
</evidence>
<feature type="region of interest" description="Disordered" evidence="1">
    <location>
        <begin position="1"/>
        <end position="102"/>
    </location>
</feature>
<dbReference type="EMBL" id="MU005589">
    <property type="protein sequence ID" value="KAF2681961.1"/>
    <property type="molecule type" value="Genomic_DNA"/>
</dbReference>